<sequence length="592" mass="66559">MSARKLQQEMERVFKRVAEGVVVFDNIYDKLQMASTHNQKEKLEQDLKREVKKLQKFRDQIKTWIGSNDVRDKKQLIEQRKLIETEMERFKVVEREVKTKTYTLEGDEEPLDPHEQAKRDAVDFFEGVQSQLEEQIEQLESEEESLQGSMKRGKKDNAKQERISEIDYTVERHKWHNAKIDIIVRMIENDTLAPESAMALEDDIMYYVESNQDADFAEDDQMYDDLNLIEDEEDEELVETIVRDDTYTLEDLAQDLSKEAQAAKEREKEEKDKTVSTVSSAGSLVQPPASSGTMPMPAPVARVASGVNVAAPPVAPQSSGTPIKRMMSPAVDAKLAQGLSPLPPPGVKVAAPVAGTSAGSTISAPSKPPGLREASPAPSLGQSSTPSPVPQVAPTPVGGVAVSSLPSLPSASPSTSKPADAFAVNLPAGLEDLSGAFDAATQRVCQAPSLSSISRLVEASYMNFPDSTMADRPDYYHPESPYPTPEYYPSEVLPTLGNPAIFTKMDVDTLFYIFYYRQGTYQQYLAAKELKARSWRFHKKFLTWFQRHEEPETINSKFEQGTYRFFDFEGSWLQRRKSNFKFEYEYLEDEVV</sequence>
<keyword evidence="6" id="KW-0597">Phosphoprotein</keyword>
<feature type="region of interest" description="Disordered" evidence="12">
    <location>
        <begin position="139"/>
        <end position="158"/>
    </location>
</feature>
<evidence type="ECO:0000259" key="14">
    <source>
        <dbReference type="Pfam" id="PF04153"/>
    </source>
</evidence>
<protein>
    <recommendedName>
        <fullName evidence="10">General negative regulator of transcription subunit</fullName>
    </recommendedName>
</protein>
<keyword evidence="5 10" id="KW-0678">Repressor</keyword>
<keyword evidence="4 10" id="KW-0963">Cytoplasm</keyword>
<evidence type="ECO:0000256" key="5">
    <source>
        <dbReference type="ARBA" id="ARBA00022491"/>
    </source>
</evidence>
<dbReference type="STRING" id="45607.A0A2T0FMG3"/>
<dbReference type="EMBL" id="NDIQ01000022">
    <property type="protein sequence ID" value="PRT56183.1"/>
    <property type="molecule type" value="Genomic_DNA"/>
</dbReference>
<feature type="region of interest" description="Disordered" evidence="12">
    <location>
        <begin position="258"/>
        <end position="297"/>
    </location>
</feature>
<keyword evidence="9 10" id="KW-0539">Nucleus</keyword>
<dbReference type="InterPro" id="IPR012270">
    <property type="entry name" value="CCR4-NOT_su3/5"/>
</dbReference>
<dbReference type="GO" id="GO:0000289">
    <property type="term" value="P:nuclear-transcribed mRNA poly(A) tail shortening"/>
    <property type="evidence" value="ECO:0007669"/>
    <property type="project" value="UniProtKB-ARBA"/>
</dbReference>
<gene>
    <name evidence="15" type="ORF">B9G98_03803</name>
</gene>
<dbReference type="GeneID" id="36517551"/>
<dbReference type="GO" id="GO:0006355">
    <property type="term" value="P:regulation of DNA-templated transcription"/>
    <property type="evidence" value="ECO:0007669"/>
    <property type="project" value="InterPro"/>
</dbReference>
<keyword evidence="16" id="KW-1185">Reference proteome</keyword>
<evidence type="ECO:0000259" key="13">
    <source>
        <dbReference type="Pfam" id="PF04065"/>
    </source>
</evidence>
<feature type="compositionally biased region" description="Basic and acidic residues" evidence="12">
    <location>
        <begin position="258"/>
        <end position="274"/>
    </location>
</feature>
<dbReference type="InterPro" id="IPR007282">
    <property type="entry name" value="NOT2/3/5_C"/>
</dbReference>
<evidence type="ECO:0000256" key="2">
    <source>
        <dbReference type="ARBA" id="ARBA00004496"/>
    </source>
</evidence>
<evidence type="ECO:0000256" key="12">
    <source>
        <dbReference type="SAM" id="MobiDB-lite"/>
    </source>
</evidence>
<dbReference type="PANTHER" id="PTHR23326">
    <property type="entry name" value="CCR4 NOT-RELATED"/>
    <property type="match status" value="1"/>
</dbReference>
<dbReference type="Pfam" id="PF04153">
    <property type="entry name" value="NOT2_3_5_C"/>
    <property type="match status" value="1"/>
</dbReference>
<evidence type="ECO:0000256" key="3">
    <source>
        <dbReference type="ARBA" id="ARBA00007682"/>
    </source>
</evidence>
<feature type="coiled-coil region" evidence="11">
    <location>
        <begin position="33"/>
        <end position="60"/>
    </location>
</feature>
<evidence type="ECO:0000256" key="1">
    <source>
        <dbReference type="ARBA" id="ARBA00004123"/>
    </source>
</evidence>
<dbReference type="GO" id="GO:0005634">
    <property type="term" value="C:nucleus"/>
    <property type="evidence" value="ECO:0007669"/>
    <property type="project" value="UniProtKB-SubCell"/>
</dbReference>
<dbReference type="InterPro" id="IPR007207">
    <property type="entry name" value="Not_N"/>
</dbReference>
<keyword evidence="7 10" id="KW-0805">Transcription regulation</keyword>
<dbReference type="Gene3D" id="2.30.30.1020">
    <property type="entry name" value="CCR4-NOT complex subunit 2/3/5, C-terminal domain"/>
    <property type="match status" value="1"/>
</dbReference>
<dbReference type="InterPro" id="IPR038635">
    <property type="entry name" value="CCR4-NOT_su2/3/5_C_sf"/>
</dbReference>
<dbReference type="GO" id="GO:0030015">
    <property type="term" value="C:CCR4-NOT core complex"/>
    <property type="evidence" value="ECO:0007669"/>
    <property type="project" value="UniProtKB-UniRule"/>
</dbReference>
<organism evidence="15 16">
    <name type="scientific">Wickerhamiella sorbophila</name>
    <dbReference type="NCBI Taxonomy" id="45607"/>
    <lineage>
        <taxon>Eukaryota</taxon>
        <taxon>Fungi</taxon>
        <taxon>Dikarya</taxon>
        <taxon>Ascomycota</taxon>
        <taxon>Saccharomycotina</taxon>
        <taxon>Dipodascomycetes</taxon>
        <taxon>Dipodascales</taxon>
        <taxon>Trichomonascaceae</taxon>
        <taxon>Wickerhamiella</taxon>
    </lineage>
</organism>
<dbReference type="PIRSF" id="PIRSF005290">
    <property type="entry name" value="NOT_su_3_5"/>
    <property type="match status" value="1"/>
</dbReference>
<comment type="subcellular location">
    <subcellularLocation>
        <location evidence="2 10">Cytoplasm</location>
    </subcellularLocation>
    <subcellularLocation>
        <location evidence="1 10">Nucleus</location>
    </subcellularLocation>
</comment>
<comment type="function">
    <text evidence="10">Acts as component of the CCR4-NOT core complex, which in the nucleus seems to be a general transcription factor, and in the cytoplasm the major mRNA deadenylase involved in mRNA turnover. The NOT protein subcomplex negatively regulates the basal and activated transcription of many genes. Preferentially affects TC-type TATA element-dependent transcription. Could directly or indirectly inhibit component(s) of the general transcription machinery.</text>
</comment>
<name>A0A2T0FMG3_9ASCO</name>
<proteinExistence type="inferred from homology"/>
<evidence type="ECO:0000256" key="10">
    <source>
        <dbReference type="PIRNR" id="PIRNR005290"/>
    </source>
</evidence>
<feature type="domain" description="CCR4-Not complex component Not N-terminal" evidence="13">
    <location>
        <begin position="3"/>
        <end position="228"/>
    </location>
</feature>
<dbReference type="RefSeq" id="XP_024666128.1">
    <property type="nucleotide sequence ID" value="XM_024810360.1"/>
</dbReference>
<dbReference type="GO" id="GO:0000932">
    <property type="term" value="C:P-body"/>
    <property type="evidence" value="ECO:0007669"/>
    <property type="project" value="UniProtKB-UniRule"/>
</dbReference>
<dbReference type="OrthoDB" id="293823at2759"/>
<feature type="domain" description="NOT2/NOT3/NOT5 C-terminal" evidence="14">
    <location>
        <begin position="460"/>
        <end position="587"/>
    </location>
</feature>
<feature type="compositionally biased region" description="Polar residues" evidence="12">
    <location>
        <begin position="275"/>
        <end position="293"/>
    </location>
</feature>
<evidence type="ECO:0000256" key="7">
    <source>
        <dbReference type="ARBA" id="ARBA00023015"/>
    </source>
</evidence>
<evidence type="ECO:0000256" key="9">
    <source>
        <dbReference type="ARBA" id="ARBA00023242"/>
    </source>
</evidence>
<evidence type="ECO:0000313" key="15">
    <source>
        <dbReference type="EMBL" id="PRT56183.1"/>
    </source>
</evidence>
<dbReference type="InterPro" id="IPR040168">
    <property type="entry name" value="Not2/3/5"/>
</dbReference>
<evidence type="ECO:0000256" key="4">
    <source>
        <dbReference type="ARBA" id="ARBA00022490"/>
    </source>
</evidence>
<dbReference type="Proteomes" id="UP000238350">
    <property type="component" value="Unassembled WGS sequence"/>
</dbReference>
<keyword evidence="8 10" id="KW-0804">Transcription</keyword>
<dbReference type="AlphaFoldDB" id="A0A2T0FMG3"/>
<evidence type="ECO:0000256" key="6">
    <source>
        <dbReference type="ARBA" id="ARBA00022553"/>
    </source>
</evidence>
<evidence type="ECO:0000256" key="11">
    <source>
        <dbReference type="SAM" id="Coils"/>
    </source>
</evidence>
<dbReference type="Pfam" id="PF04065">
    <property type="entry name" value="Not3"/>
    <property type="match status" value="1"/>
</dbReference>
<feature type="region of interest" description="Disordered" evidence="12">
    <location>
        <begin position="357"/>
        <end position="395"/>
    </location>
</feature>
<dbReference type="FunFam" id="2.30.30.1020:FF:000006">
    <property type="entry name" value="CCR4-NOT transcription complex, subunit 3"/>
    <property type="match status" value="1"/>
</dbReference>
<comment type="caution">
    <text evidence="15">The sequence shown here is derived from an EMBL/GenBank/DDBJ whole genome shotgun (WGS) entry which is preliminary data.</text>
</comment>
<comment type="similarity">
    <text evidence="3 10">Belongs to the CNOT2/3/5 family.</text>
</comment>
<keyword evidence="10" id="KW-0010">Activator</keyword>
<evidence type="ECO:0000256" key="8">
    <source>
        <dbReference type="ARBA" id="ARBA00023163"/>
    </source>
</evidence>
<keyword evidence="11" id="KW-0175">Coiled coil</keyword>
<accession>A0A2T0FMG3</accession>
<reference evidence="15 16" key="1">
    <citation type="submission" date="2017-04" db="EMBL/GenBank/DDBJ databases">
        <title>Genome sequencing of [Candida] sorbophila.</title>
        <authorList>
            <person name="Ahn J.O."/>
        </authorList>
    </citation>
    <scope>NUCLEOTIDE SEQUENCE [LARGE SCALE GENOMIC DNA]</scope>
    <source>
        <strain evidence="15 16">DS02</strain>
    </source>
</reference>
<evidence type="ECO:0000313" key="16">
    <source>
        <dbReference type="Proteomes" id="UP000238350"/>
    </source>
</evidence>